<evidence type="ECO:0000313" key="2">
    <source>
        <dbReference type="EMBL" id="CAE7568984.1"/>
    </source>
</evidence>
<gene>
    <name evidence="2" type="ORF">SNAT2548_LOCUS32337</name>
</gene>
<feature type="region of interest" description="Disordered" evidence="1">
    <location>
        <begin position="295"/>
        <end position="315"/>
    </location>
</feature>
<organism evidence="2 3">
    <name type="scientific">Symbiodinium natans</name>
    <dbReference type="NCBI Taxonomy" id="878477"/>
    <lineage>
        <taxon>Eukaryota</taxon>
        <taxon>Sar</taxon>
        <taxon>Alveolata</taxon>
        <taxon>Dinophyceae</taxon>
        <taxon>Suessiales</taxon>
        <taxon>Symbiodiniaceae</taxon>
        <taxon>Symbiodinium</taxon>
    </lineage>
</organism>
<reference evidence="2" key="1">
    <citation type="submission" date="2021-02" db="EMBL/GenBank/DDBJ databases">
        <authorList>
            <person name="Dougan E. K."/>
            <person name="Rhodes N."/>
            <person name="Thang M."/>
            <person name="Chan C."/>
        </authorList>
    </citation>
    <scope>NUCLEOTIDE SEQUENCE</scope>
</reference>
<feature type="compositionally biased region" description="Polar residues" evidence="1">
    <location>
        <begin position="147"/>
        <end position="169"/>
    </location>
</feature>
<comment type="caution">
    <text evidence="2">The sequence shown here is derived from an EMBL/GenBank/DDBJ whole genome shotgun (WGS) entry which is preliminary data.</text>
</comment>
<keyword evidence="3" id="KW-1185">Reference proteome</keyword>
<accession>A0A812UAB9</accession>
<proteinExistence type="predicted"/>
<feature type="region of interest" description="Disordered" evidence="1">
    <location>
        <begin position="145"/>
        <end position="169"/>
    </location>
</feature>
<name>A0A812UAB9_9DINO</name>
<feature type="compositionally biased region" description="Polar residues" evidence="1">
    <location>
        <begin position="305"/>
        <end position="315"/>
    </location>
</feature>
<evidence type="ECO:0000256" key="1">
    <source>
        <dbReference type="SAM" id="MobiDB-lite"/>
    </source>
</evidence>
<feature type="compositionally biased region" description="Basic residues" evidence="1">
    <location>
        <begin position="58"/>
        <end position="71"/>
    </location>
</feature>
<sequence length="315" mass="33877">MSEAPSVTNGDIGSQACQTDQPGQCDKCDLEQSMEGKGPPGQEGMEGKPKPKSGGLPKNRKNPNARPKRPAKAAAKAATRHDGPVRQGPQGFGPEVSLRPQPFLESGLVPPWMHPWGPWPPPGMILGLRPFSQVQHPAADLTFRQCAGSQPQGSKPSHPTQALQHSQPNQLQQRLWHQMAMNRGLRDALSSQACPARQAPPSSIWDVFIDNNCDPGESRSSRGSSYPQKAMEDLLKPYLVASSMMRKDTLTNCEAASECSTADTTTTSWMAFHADEAALAERIAAVLMDRESASIPGSDVLPSAPQGSDLQCQKS</sequence>
<dbReference type="AlphaFoldDB" id="A0A812UAB9"/>
<feature type="compositionally biased region" description="Polar residues" evidence="1">
    <location>
        <begin position="1"/>
        <end position="22"/>
    </location>
</feature>
<dbReference type="EMBL" id="CAJNDS010002706">
    <property type="protein sequence ID" value="CAE7568984.1"/>
    <property type="molecule type" value="Genomic_DNA"/>
</dbReference>
<dbReference type="OrthoDB" id="416518at2759"/>
<dbReference type="Proteomes" id="UP000604046">
    <property type="component" value="Unassembled WGS sequence"/>
</dbReference>
<feature type="region of interest" description="Disordered" evidence="1">
    <location>
        <begin position="1"/>
        <end position="97"/>
    </location>
</feature>
<evidence type="ECO:0000313" key="3">
    <source>
        <dbReference type="Proteomes" id="UP000604046"/>
    </source>
</evidence>
<protein>
    <submittedName>
        <fullName evidence="2">Uncharacterized protein</fullName>
    </submittedName>
</protein>